<dbReference type="Pfam" id="PF14278">
    <property type="entry name" value="TetR_C_8"/>
    <property type="match status" value="1"/>
</dbReference>
<dbReference type="RefSeq" id="WP_209627453.1">
    <property type="nucleotide sequence ID" value="NZ_PRDG01000002.1"/>
</dbReference>
<comment type="caution">
    <text evidence="4">The sequence shown here is derived from an EMBL/GenBank/DDBJ whole genome shotgun (WGS) entry which is preliminary data.</text>
</comment>
<dbReference type="PROSITE" id="PS50977">
    <property type="entry name" value="HTH_TETR_2"/>
    <property type="match status" value="1"/>
</dbReference>
<dbReference type="Pfam" id="PF00440">
    <property type="entry name" value="TetR_N"/>
    <property type="match status" value="1"/>
</dbReference>
<keyword evidence="1 2" id="KW-0238">DNA-binding</keyword>
<sequence>MSERKISPKSLKNLTLSNQESNRLTRESLEISLLQLLEKKELAKITISELVERAGVSRAAFYRNYSSKEEILEEVFKKTVNEIMNKISAYNFRTELYQVWIYLLREAKKEARLISLAVDYNLEKLLTQAVYDFLEKRNRHSSKKDASAYKSSFWSSAMVSILSKWIKEGMKVPAEKIADLGLPLFSQEKTGKKKVKGR</sequence>
<evidence type="ECO:0000259" key="3">
    <source>
        <dbReference type="PROSITE" id="PS50977"/>
    </source>
</evidence>
<dbReference type="InterPro" id="IPR009057">
    <property type="entry name" value="Homeodomain-like_sf"/>
</dbReference>
<evidence type="ECO:0000313" key="5">
    <source>
        <dbReference type="Proteomes" id="UP001519296"/>
    </source>
</evidence>
<feature type="domain" description="HTH tetR-type" evidence="3">
    <location>
        <begin position="23"/>
        <end position="83"/>
    </location>
</feature>
<evidence type="ECO:0000256" key="2">
    <source>
        <dbReference type="PROSITE-ProRule" id="PRU00335"/>
    </source>
</evidence>
<dbReference type="InterPro" id="IPR039532">
    <property type="entry name" value="TetR_C_Firmicutes"/>
</dbReference>
<dbReference type="InterPro" id="IPR001647">
    <property type="entry name" value="HTH_TetR"/>
</dbReference>
<feature type="DNA-binding region" description="H-T-H motif" evidence="2">
    <location>
        <begin position="46"/>
        <end position="65"/>
    </location>
</feature>
<dbReference type="Proteomes" id="UP001519296">
    <property type="component" value="Unassembled WGS sequence"/>
</dbReference>
<dbReference type="EMBL" id="PRDG01000002">
    <property type="protein sequence ID" value="MBP2623000.1"/>
    <property type="molecule type" value="Genomic_DNA"/>
</dbReference>
<evidence type="ECO:0000313" key="4">
    <source>
        <dbReference type="EMBL" id="MBP2623000.1"/>
    </source>
</evidence>
<dbReference type="InterPro" id="IPR050624">
    <property type="entry name" value="HTH-type_Tx_Regulator"/>
</dbReference>
<evidence type="ECO:0000256" key="1">
    <source>
        <dbReference type="ARBA" id="ARBA00023125"/>
    </source>
</evidence>
<proteinExistence type="predicted"/>
<dbReference type="Gene3D" id="1.10.357.10">
    <property type="entry name" value="Tetracycline Repressor, domain 2"/>
    <property type="match status" value="1"/>
</dbReference>
<dbReference type="SUPFAM" id="SSF46689">
    <property type="entry name" value="Homeodomain-like"/>
    <property type="match status" value="1"/>
</dbReference>
<dbReference type="PANTHER" id="PTHR43479">
    <property type="entry name" value="ACREF/ENVCD OPERON REPRESSOR-RELATED"/>
    <property type="match status" value="1"/>
</dbReference>
<keyword evidence="5" id="KW-1185">Reference proteome</keyword>
<organism evidence="4 5">
    <name type="scientific">Streptococcus oricebi</name>
    <dbReference type="NCBI Taxonomy" id="1547447"/>
    <lineage>
        <taxon>Bacteria</taxon>
        <taxon>Bacillati</taxon>
        <taxon>Bacillota</taxon>
        <taxon>Bacilli</taxon>
        <taxon>Lactobacillales</taxon>
        <taxon>Streptococcaceae</taxon>
        <taxon>Streptococcus</taxon>
    </lineage>
</organism>
<name>A0ABS5B2K2_9STRE</name>
<reference evidence="4 5" key="1">
    <citation type="submission" date="2018-02" db="EMBL/GenBank/DDBJ databases">
        <title>Draft genome sequence of Streptococcus oricebi CCUG 70868T type strain.</title>
        <authorList>
            <person name="Mendez V."/>
            <person name="Salva-Serra F."/>
            <person name="Jaen-Luchoro D."/>
            <person name="Gonzales-Siles L."/>
            <person name="Karlsson R."/>
            <person name="Engstrom-Jakobsson H."/>
            <person name="Busquets A."/>
            <person name="Gomila M."/>
            <person name="Pineiro-Iglesias B."/>
            <person name="Bennasar-Figueras A."/>
            <person name="Seeger M."/>
            <person name="Moore E."/>
        </authorList>
    </citation>
    <scope>NUCLEOTIDE SEQUENCE [LARGE SCALE GENOMIC DNA]</scope>
    <source>
        <strain evidence="4 5">CCUG 70868</strain>
    </source>
</reference>
<gene>
    <name evidence="4" type="ORF">C4K46_03495</name>
</gene>
<protein>
    <submittedName>
        <fullName evidence="4">TetR family transcriptional regulator</fullName>
    </submittedName>
</protein>
<dbReference type="PANTHER" id="PTHR43479:SF11">
    <property type="entry name" value="ACREF_ENVCD OPERON REPRESSOR-RELATED"/>
    <property type="match status" value="1"/>
</dbReference>
<accession>A0ABS5B2K2</accession>